<evidence type="ECO:0000256" key="1">
    <source>
        <dbReference type="ARBA" id="ARBA00009580"/>
    </source>
</evidence>
<evidence type="ECO:0000313" key="3">
    <source>
        <dbReference type="EMBL" id="AXV83686.1"/>
    </source>
</evidence>
<dbReference type="EMBL" id="CP022760">
    <property type="protein sequence ID" value="AXV83686.1"/>
    <property type="molecule type" value="Genomic_DNA"/>
</dbReference>
<dbReference type="PROSITE" id="PS00383">
    <property type="entry name" value="TYR_PHOSPHATASE_1"/>
    <property type="match status" value="1"/>
</dbReference>
<dbReference type="InterPro" id="IPR000387">
    <property type="entry name" value="Tyr_Pase_dom"/>
</dbReference>
<dbReference type="InterPro" id="IPR016130">
    <property type="entry name" value="Tyr_Pase_AS"/>
</dbReference>
<accession>A0AAD0SAD3</accession>
<feature type="domain" description="Tyrosine specific protein phosphatases" evidence="2">
    <location>
        <begin position="139"/>
        <end position="177"/>
    </location>
</feature>
<dbReference type="Gene3D" id="3.90.190.10">
    <property type="entry name" value="Protein tyrosine phosphatase superfamily"/>
    <property type="match status" value="1"/>
</dbReference>
<reference evidence="3 4" key="1">
    <citation type="submission" date="2017-08" db="EMBL/GenBank/DDBJ databases">
        <title>Genome sequences of Ralstonia solanacearum Species Complex (RSSC) isolated from Potato bacterial wilts in Korea.</title>
        <authorList>
            <person name="Cho H."/>
            <person name="Song E.-S."/>
            <person name="Lee Y.K."/>
            <person name="Lee S."/>
            <person name="Lee S.-W."/>
            <person name="Jo A."/>
            <person name="Kim J.-G."/>
            <person name="Hwang I."/>
        </authorList>
    </citation>
    <scope>NUCLEOTIDE SEQUENCE [LARGE SCALE GENOMIC DNA]</scope>
    <source>
        <strain evidence="3 4">T98</strain>
        <plasmid evidence="3 4">unnamed</plasmid>
    </source>
</reference>
<keyword evidence="3" id="KW-0614">Plasmid</keyword>
<evidence type="ECO:0000259" key="2">
    <source>
        <dbReference type="PROSITE" id="PS50056"/>
    </source>
</evidence>
<dbReference type="Pfam" id="PF22741">
    <property type="entry name" value="PTP-NADK"/>
    <property type="match status" value="1"/>
</dbReference>
<protein>
    <submittedName>
        <fullName evidence="3">Tyrosine phosphatase</fullName>
    </submittedName>
</protein>
<sequence>MFHWDDPAKGVDMQKSTTAQGKFFHATLKTLPLAALLTACSAIHNPSTAPGIEGCLNFHEVEGTSGKLFRGGQPLDESEWNLLANNGIKTIIKLNRYSGSTDTDETEKMNAAKHGMMIIPIYMPPEDNSLAFWRAPDDSQTDKALTAISESTSHGATYVHCSHGKDRTGLVIALYQMRVQHKCKAAAMKDLWDYGHSPWLWGITNRVKHEPEQPACIEGNPTPPSVSSTR</sequence>
<organism evidence="3 4">
    <name type="scientific">Ralstonia solanacearum</name>
    <name type="common">Pseudomonas solanacearum</name>
    <dbReference type="NCBI Taxonomy" id="305"/>
    <lineage>
        <taxon>Bacteria</taxon>
        <taxon>Pseudomonadati</taxon>
        <taxon>Pseudomonadota</taxon>
        <taxon>Betaproteobacteria</taxon>
        <taxon>Burkholderiales</taxon>
        <taxon>Burkholderiaceae</taxon>
        <taxon>Ralstonia</taxon>
        <taxon>Ralstonia solanacearum species complex</taxon>
    </lineage>
</organism>
<gene>
    <name evidence="3" type="ORF">CJO77_19090</name>
</gene>
<dbReference type="Proteomes" id="UP000261758">
    <property type="component" value="Plasmid unnamed"/>
</dbReference>
<dbReference type="InterPro" id="IPR029021">
    <property type="entry name" value="Prot-tyrosine_phosphatase-like"/>
</dbReference>
<geneLocation type="plasmid" evidence="3 4">
    <name>unnamed</name>
</geneLocation>
<dbReference type="PANTHER" id="PTHR31126">
    <property type="entry name" value="TYROSINE-PROTEIN PHOSPHATASE"/>
    <property type="match status" value="1"/>
</dbReference>
<dbReference type="GO" id="GO:0016791">
    <property type="term" value="F:phosphatase activity"/>
    <property type="evidence" value="ECO:0007669"/>
    <property type="project" value="TreeGrafter"/>
</dbReference>
<dbReference type="AlphaFoldDB" id="A0AAD0SAD3"/>
<dbReference type="SUPFAM" id="SSF52799">
    <property type="entry name" value="(Phosphotyrosine protein) phosphatases II"/>
    <property type="match status" value="1"/>
</dbReference>
<comment type="similarity">
    <text evidence="1">Belongs to the protein-tyrosine phosphatase family.</text>
</comment>
<evidence type="ECO:0000313" key="4">
    <source>
        <dbReference type="Proteomes" id="UP000261758"/>
    </source>
</evidence>
<name>A0AAD0SAD3_RALSL</name>
<dbReference type="InterPro" id="IPR055214">
    <property type="entry name" value="PTP-NADK"/>
</dbReference>
<dbReference type="PANTHER" id="PTHR31126:SF1">
    <property type="entry name" value="TYROSINE SPECIFIC PROTEIN PHOSPHATASES DOMAIN-CONTAINING PROTEIN"/>
    <property type="match status" value="1"/>
</dbReference>
<proteinExistence type="inferred from homology"/>
<dbReference type="PROSITE" id="PS50056">
    <property type="entry name" value="TYR_PHOSPHATASE_2"/>
    <property type="match status" value="1"/>
</dbReference>